<feature type="region of interest" description="Disordered" evidence="1">
    <location>
        <begin position="72"/>
        <end position="93"/>
    </location>
</feature>
<accession>A0A1B4FV28</accession>
<name>A0A1B4FV28_9BURK</name>
<organism evidence="2 3">
    <name type="scientific">Burkholderia mayonis</name>
    <dbReference type="NCBI Taxonomy" id="1385591"/>
    <lineage>
        <taxon>Bacteria</taxon>
        <taxon>Pseudomonadati</taxon>
        <taxon>Pseudomonadota</taxon>
        <taxon>Betaproteobacteria</taxon>
        <taxon>Burkholderiales</taxon>
        <taxon>Burkholderiaceae</taxon>
        <taxon>Burkholderia</taxon>
        <taxon>pseudomallei group</taxon>
    </lineage>
</organism>
<reference evidence="2 3" key="1">
    <citation type="submission" date="2015-12" db="EMBL/GenBank/DDBJ databases">
        <title>Diversity of Burkholderia near neighbor genomes.</title>
        <authorList>
            <person name="Sahl J."/>
            <person name="Wagner D."/>
            <person name="Keim P."/>
        </authorList>
    </citation>
    <scope>NUCLEOTIDE SEQUENCE [LARGE SCALE GENOMIC DNA]</scope>
    <source>
        <strain evidence="2 3">BDU8</strain>
    </source>
</reference>
<gene>
    <name evidence="2" type="ORF">WS71_09595</name>
</gene>
<protein>
    <submittedName>
        <fullName evidence="2">Uncharacterized protein</fullName>
    </submittedName>
</protein>
<dbReference type="AlphaFoldDB" id="A0A1B4FV28"/>
<proteinExistence type="predicted"/>
<sequence length="93" mass="10524">MLDARCSTLDARRSTLDINININININIDIKQRIRSGAIAFRATKRRSAEAIASAHFVSTRFDMRRRAAAIETGRVPQRRRTAPHSHDQARLG</sequence>
<dbReference type="EMBL" id="CP013388">
    <property type="protein sequence ID" value="AOJ07535.1"/>
    <property type="molecule type" value="Genomic_DNA"/>
</dbReference>
<dbReference type="Proteomes" id="UP000067711">
    <property type="component" value="Chromosome 2"/>
</dbReference>
<evidence type="ECO:0000313" key="2">
    <source>
        <dbReference type="EMBL" id="AOJ07535.1"/>
    </source>
</evidence>
<evidence type="ECO:0000313" key="3">
    <source>
        <dbReference type="Proteomes" id="UP000067711"/>
    </source>
</evidence>
<evidence type="ECO:0000256" key="1">
    <source>
        <dbReference type="SAM" id="MobiDB-lite"/>
    </source>
</evidence>